<keyword evidence="4 8" id="KW-1003">Cell membrane</keyword>
<sequence length="92" mass="10051">MTTLLSLAINITLLSVLLAMLLCTVRLLRGPTAQDRVLALDTLWMCAMLFALALGIRFGSVIYFEAAMLIALTGFVSTIALTKFLMRGEVIE</sequence>
<keyword evidence="3 8" id="KW-0813">Transport</keyword>
<dbReference type="OrthoDB" id="9800226at2"/>
<dbReference type="AlphaFoldDB" id="A0A1R4I3L1"/>
<keyword evidence="6 9" id="KW-1133">Transmembrane helix</keyword>
<keyword evidence="7 8" id="KW-0472">Membrane</keyword>
<feature type="transmembrane region" description="Helical" evidence="9">
    <location>
        <begin position="62"/>
        <end position="86"/>
    </location>
</feature>
<evidence type="ECO:0000256" key="3">
    <source>
        <dbReference type="ARBA" id="ARBA00022448"/>
    </source>
</evidence>
<dbReference type="PANTHER" id="PTHR34702:SF1">
    <property type="entry name" value="NA(+)_H(+) ANTIPORTER SUBUNIT F"/>
    <property type="match status" value="1"/>
</dbReference>
<evidence type="ECO:0000313" key="10">
    <source>
        <dbReference type="EMBL" id="MBE0404158.1"/>
    </source>
</evidence>
<dbReference type="Proteomes" id="UP000196331">
    <property type="component" value="Unassembled WGS sequence"/>
</dbReference>
<dbReference type="EMBL" id="FUKM01000057">
    <property type="protein sequence ID" value="SJN14471.1"/>
    <property type="molecule type" value="Genomic_DNA"/>
</dbReference>
<keyword evidence="8" id="KW-0406">Ion transport</keyword>
<dbReference type="Pfam" id="PF04066">
    <property type="entry name" value="MrpF_PhaF"/>
    <property type="match status" value="1"/>
</dbReference>
<dbReference type="Proteomes" id="UP000754821">
    <property type="component" value="Unassembled WGS sequence"/>
</dbReference>
<comment type="caution">
    <text evidence="11">The sequence shown here is derived from an EMBL/GenBank/DDBJ whole genome shotgun (WGS) entry which is preliminary data.</text>
</comment>
<dbReference type="NCBIfam" id="NF004812">
    <property type="entry name" value="PRK06161.1"/>
    <property type="match status" value="1"/>
</dbReference>
<comment type="similarity">
    <text evidence="2 8">Belongs to the CPA3 antiporters (TC 2.A.63) subunit F family.</text>
</comment>
<dbReference type="EMBL" id="RRZC01000011">
    <property type="protein sequence ID" value="MBE0404158.1"/>
    <property type="molecule type" value="Genomic_DNA"/>
</dbReference>
<comment type="subcellular location">
    <subcellularLocation>
        <location evidence="1 8">Cell membrane</location>
        <topology evidence="1 8">Multi-pass membrane protein</topology>
    </subcellularLocation>
</comment>
<evidence type="ECO:0000256" key="4">
    <source>
        <dbReference type="ARBA" id="ARBA00022475"/>
    </source>
</evidence>
<dbReference type="PANTHER" id="PTHR34702">
    <property type="entry name" value="NA(+)/H(+) ANTIPORTER SUBUNIT F1"/>
    <property type="match status" value="1"/>
</dbReference>
<evidence type="ECO:0000256" key="5">
    <source>
        <dbReference type="ARBA" id="ARBA00022692"/>
    </source>
</evidence>
<protein>
    <submittedName>
        <fullName evidence="10">K+/H+ antiporter subunit F</fullName>
    </submittedName>
    <submittedName>
        <fullName evidence="11">Na(+) H(+) antiporter subunit F</fullName>
    </submittedName>
</protein>
<evidence type="ECO:0000256" key="8">
    <source>
        <dbReference type="PIRNR" id="PIRNR028784"/>
    </source>
</evidence>
<name>A0A1R4I3L1_9GAMM</name>
<dbReference type="InterPro" id="IPR007208">
    <property type="entry name" value="MrpF/PhaF-like"/>
</dbReference>
<accession>A0A1R4I3L1</accession>
<dbReference type="RefSeq" id="WP_087110601.1">
    <property type="nucleotide sequence ID" value="NZ_FUKM01000057.1"/>
</dbReference>
<evidence type="ECO:0000256" key="6">
    <source>
        <dbReference type="ARBA" id="ARBA00022989"/>
    </source>
</evidence>
<dbReference type="GO" id="GO:0005886">
    <property type="term" value="C:plasma membrane"/>
    <property type="evidence" value="ECO:0007669"/>
    <property type="project" value="UniProtKB-SubCell"/>
</dbReference>
<evidence type="ECO:0000313" key="13">
    <source>
        <dbReference type="Proteomes" id="UP000754821"/>
    </source>
</evidence>
<feature type="transmembrane region" description="Helical" evidence="9">
    <location>
        <begin position="37"/>
        <end position="56"/>
    </location>
</feature>
<feature type="transmembrane region" description="Helical" evidence="9">
    <location>
        <begin position="6"/>
        <end position="25"/>
    </location>
</feature>
<evidence type="ECO:0000256" key="2">
    <source>
        <dbReference type="ARBA" id="ARBA00009212"/>
    </source>
</evidence>
<proteinExistence type="inferred from homology"/>
<dbReference type="GO" id="GO:0015385">
    <property type="term" value="F:sodium:proton antiporter activity"/>
    <property type="evidence" value="ECO:0007669"/>
    <property type="project" value="TreeGrafter"/>
</dbReference>
<dbReference type="PIRSF" id="PIRSF028784">
    <property type="entry name" value="MrpF"/>
    <property type="match status" value="1"/>
</dbReference>
<organism evidence="11 12">
    <name type="scientific">Halomonas citrativorans</name>
    <dbReference type="NCBI Taxonomy" id="2742612"/>
    <lineage>
        <taxon>Bacteria</taxon>
        <taxon>Pseudomonadati</taxon>
        <taxon>Pseudomonadota</taxon>
        <taxon>Gammaproteobacteria</taxon>
        <taxon>Oceanospirillales</taxon>
        <taxon>Halomonadaceae</taxon>
        <taxon>Halomonas</taxon>
    </lineage>
</organism>
<evidence type="ECO:0000256" key="9">
    <source>
        <dbReference type="SAM" id="Phobius"/>
    </source>
</evidence>
<reference evidence="10 13" key="2">
    <citation type="submission" date="2020-07" db="EMBL/GenBank/DDBJ databases">
        <title>Halophilic bacteria isolated from french cheeses.</title>
        <authorList>
            <person name="Kothe C.I."/>
            <person name="Farah-Kraiem B."/>
            <person name="Renault P."/>
            <person name="Dridi B."/>
        </authorList>
    </citation>
    <scope>NUCLEOTIDE SEQUENCE [LARGE SCALE GENOMIC DNA]</scope>
    <source>
        <strain evidence="10 13">FME16</strain>
    </source>
</reference>
<evidence type="ECO:0000313" key="11">
    <source>
        <dbReference type="EMBL" id="SJN14471.1"/>
    </source>
</evidence>
<keyword evidence="13" id="KW-1185">Reference proteome</keyword>
<keyword evidence="8" id="KW-0050">Antiport</keyword>
<reference evidence="11 12" key="1">
    <citation type="submission" date="2017-02" db="EMBL/GenBank/DDBJ databases">
        <authorList>
            <person name="Dridi B."/>
        </authorList>
    </citation>
    <scope>NUCLEOTIDE SEQUENCE [LARGE SCALE GENOMIC DNA]</scope>
    <source>
        <strain evidence="11 12">JB380</strain>
    </source>
</reference>
<evidence type="ECO:0000313" key="12">
    <source>
        <dbReference type="Proteomes" id="UP000196331"/>
    </source>
</evidence>
<gene>
    <name evidence="11" type="ORF">CZ787_15310</name>
    <name evidence="10" type="ORF">EI163_11445</name>
</gene>
<keyword evidence="5 9" id="KW-0812">Transmembrane</keyword>
<evidence type="ECO:0000256" key="1">
    <source>
        <dbReference type="ARBA" id="ARBA00004651"/>
    </source>
</evidence>
<evidence type="ECO:0000256" key="7">
    <source>
        <dbReference type="ARBA" id="ARBA00023136"/>
    </source>
</evidence>